<evidence type="ECO:0000256" key="3">
    <source>
        <dbReference type="ARBA" id="ARBA00010514"/>
    </source>
</evidence>
<keyword evidence="7" id="KW-0809">Transit peptide</keyword>
<keyword evidence="4 7" id="KW-0999">Mitochondrion inner membrane</keyword>
<comment type="function">
    <text evidence="7">Component of the cytochrome c oxidase, the last enzyme in the mitochondrial electron transport chain which drives oxidative phosphorylation. The respiratory chain contains 3 multisubunit complexes succinate dehydrogenase (complex II, CII), ubiquinol-cytochrome c oxidoreductase (cytochrome b-c1 complex, complex III, CIII) and cytochrome c oxidase (complex IV, CIV), that cooperate to transfer electrons derived from NADH and succinate to molecular oxygen, creating an electrochemical gradient over the inner membrane that drives transmembrane transport and the ATP synthase. Cytochrome c oxidase is the component of the respiratory chain that catalyzes the reduction of oxygen to water. Electrons originating from reduced cytochrome c in the intermembrane space (IMS) are transferred via the dinuclear copper A center (CU(A)) of subunit 2 and heme A of subunit 1 to the active site in subunit 1, a binuclear center (BNC) formed by heme A3 and copper B (CU(B)). The BNC reduces molecular oxygen to 2 water molecules using 4 electrons from cytochrome c in the IMS and 4 protons from the mitochondrial matrix.</text>
</comment>
<feature type="region of interest" description="Disordered" evidence="8">
    <location>
        <begin position="1"/>
        <end position="21"/>
    </location>
</feature>
<reference evidence="9" key="2">
    <citation type="journal article" name="Front. Microbiol.">
        <title>Degradative Capacity of Two Strains of Rhodonia placenta: From Phenotype to Genotype.</title>
        <authorList>
            <person name="Kolle M."/>
            <person name="Horta M.A.C."/>
            <person name="Nowrousian M."/>
            <person name="Ohm R.A."/>
            <person name="Benz J.P."/>
            <person name="Pilgard A."/>
        </authorList>
    </citation>
    <scope>NUCLEOTIDE SEQUENCE</scope>
    <source>
        <strain evidence="9">FPRL280</strain>
    </source>
</reference>
<evidence type="ECO:0000313" key="9">
    <source>
        <dbReference type="EMBL" id="KAF9820989.1"/>
    </source>
</evidence>
<feature type="transmembrane region" description="Helical" evidence="7">
    <location>
        <begin position="49"/>
        <end position="74"/>
    </location>
</feature>
<keyword evidence="7" id="KW-0812">Transmembrane</keyword>
<evidence type="ECO:0000256" key="6">
    <source>
        <dbReference type="ARBA" id="ARBA00023136"/>
    </source>
</evidence>
<keyword evidence="5 7" id="KW-0496">Mitochondrion</keyword>
<evidence type="ECO:0000256" key="7">
    <source>
        <dbReference type="RuleBase" id="RU368123"/>
    </source>
</evidence>
<gene>
    <name evidence="9" type="ORF">IEO21_00966</name>
</gene>
<keyword evidence="7" id="KW-1133">Transmembrane helix</keyword>
<comment type="subcellular location">
    <subcellularLocation>
        <location evidence="1 7">Mitochondrion inner membrane</location>
        <topology evidence="1 7">Single-pass membrane protein</topology>
    </subcellularLocation>
</comment>
<reference evidence="9" key="1">
    <citation type="submission" date="2020-11" db="EMBL/GenBank/DDBJ databases">
        <authorList>
            <person name="Koelle M."/>
            <person name="Horta M.A.C."/>
            <person name="Nowrousian M."/>
            <person name="Ohm R.A."/>
            <person name="Benz P."/>
            <person name="Pilgard A."/>
        </authorList>
    </citation>
    <scope>NUCLEOTIDE SEQUENCE</scope>
    <source>
        <strain evidence="9">FPRL280</strain>
    </source>
</reference>
<organism evidence="9 10">
    <name type="scientific">Rhodonia placenta</name>
    <dbReference type="NCBI Taxonomy" id="104341"/>
    <lineage>
        <taxon>Eukaryota</taxon>
        <taxon>Fungi</taxon>
        <taxon>Dikarya</taxon>
        <taxon>Basidiomycota</taxon>
        <taxon>Agaricomycotina</taxon>
        <taxon>Agaricomycetes</taxon>
        <taxon>Polyporales</taxon>
        <taxon>Adustoporiaceae</taxon>
        <taxon>Rhodonia</taxon>
    </lineage>
</organism>
<dbReference type="Pfam" id="PF02935">
    <property type="entry name" value="COX7C"/>
    <property type="match status" value="1"/>
</dbReference>
<dbReference type="Proteomes" id="UP000639403">
    <property type="component" value="Unassembled WGS sequence"/>
</dbReference>
<dbReference type="AlphaFoldDB" id="A0A8H7PAE6"/>
<proteinExistence type="inferred from homology"/>
<dbReference type="InterPro" id="IPR004202">
    <property type="entry name" value="COX7C/Cox8"/>
</dbReference>
<dbReference type="Gene3D" id="4.10.49.10">
    <property type="entry name" value="Cytochrome c oxidase subunit VIIc"/>
    <property type="match status" value="1"/>
</dbReference>
<dbReference type="GO" id="GO:0006123">
    <property type="term" value="P:mitochondrial electron transport, cytochrome c to oxygen"/>
    <property type="evidence" value="ECO:0007669"/>
    <property type="project" value="UniProtKB-UniRule"/>
</dbReference>
<evidence type="ECO:0000256" key="2">
    <source>
        <dbReference type="ARBA" id="ARBA00004673"/>
    </source>
</evidence>
<dbReference type="GO" id="GO:0045277">
    <property type="term" value="C:respiratory chain complex IV"/>
    <property type="evidence" value="ECO:0007669"/>
    <property type="project" value="UniProtKB-UniRule"/>
</dbReference>
<accession>A0A8H7PAE6</accession>
<comment type="pathway">
    <text evidence="2 7">Energy metabolism; oxidative phosphorylation.</text>
</comment>
<name>A0A8H7PAE6_9APHY</name>
<evidence type="ECO:0000256" key="1">
    <source>
        <dbReference type="ARBA" id="ARBA00004434"/>
    </source>
</evidence>
<dbReference type="InterPro" id="IPR036636">
    <property type="entry name" value="COX7C/Cox8_sf"/>
</dbReference>
<evidence type="ECO:0000256" key="4">
    <source>
        <dbReference type="ARBA" id="ARBA00022792"/>
    </source>
</evidence>
<protein>
    <recommendedName>
        <fullName evidence="7">Cytochrome c oxidase subunit 8, mitochondrial</fullName>
    </recommendedName>
    <alternativeName>
        <fullName evidence="7">Cytochrome c oxidase polypeptide VIII</fullName>
    </alternativeName>
</protein>
<evidence type="ECO:0000313" key="10">
    <source>
        <dbReference type="Proteomes" id="UP000639403"/>
    </source>
</evidence>
<comment type="similarity">
    <text evidence="3 7">Belongs to the cytochrome c oxidase VIIc family.</text>
</comment>
<sequence length="86" mass="9108">MTLLARASAPLRQAAKRAPASTPMRFAHGHGVYQHLPFDGKKKTFGLKVAAYLIGGFAIPFGAATYQLCVYGVAGLSPTLSEQVTD</sequence>
<dbReference type="UniPathway" id="UPA00705"/>
<evidence type="ECO:0000256" key="5">
    <source>
        <dbReference type="ARBA" id="ARBA00023128"/>
    </source>
</evidence>
<dbReference type="GO" id="GO:0005743">
    <property type="term" value="C:mitochondrial inner membrane"/>
    <property type="evidence" value="ECO:0007669"/>
    <property type="project" value="UniProtKB-SubCell"/>
</dbReference>
<dbReference type="EMBL" id="JADOXO010000006">
    <property type="protein sequence ID" value="KAF9820989.1"/>
    <property type="molecule type" value="Genomic_DNA"/>
</dbReference>
<comment type="subunit">
    <text evidence="7">Component of the cytochrome c oxidase (complex IV, CIV), a multisubunit enzyme composed of a catalytic core of 3 subunits and several supernumerary subunits. The complex exists as a monomer or a dimer and forms supercomplexes (SCs) in the inner mitochondrial membrane with ubiquinol-cytochrome c oxidoreductase (cytochrome b-c1 complex, complex III, CIII).</text>
</comment>
<evidence type="ECO:0000256" key="8">
    <source>
        <dbReference type="SAM" id="MobiDB-lite"/>
    </source>
</evidence>
<comment type="caution">
    <text evidence="9">The sequence shown here is derived from an EMBL/GenBank/DDBJ whole genome shotgun (WGS) entry which is preliminary data.</text>
</comment>
<keyword evidence="6 7" id="KW-0472">Membrane</keyword>